<name>A0A9X0HNF2_SOLP1</name>
<dbReference type="EMBL" id="LNAL01000005">
    <property type="protein sequence ID" value="KUG09194.1"/>
    <property type="molecule type" value="Genomic_DNA"/>
</dbReference>
<dbReference type="InterPro" id="IPR005123">
    <property type="entry name" value="Oxoglu/Fe-dep_dioxygenase_dom"/>
</dbReference>
<dbReference type="Proteomes" id="UP000054223">
    <property type="component" value="Unassembled WGS sequence"/>
</dbReference>
<accession>A0A9X0HNF2</accession>
<reference evidence="2 3" key="1">
    <citation type="submission" date="2015-11" db="EMBL/GenBank/DDBJ databases">
        <title>Solirubrum puertoriconensis gen. nov. an environmental bacteria isolated in Puerto Rico.</title>
        <authorList>
            <person name="Cuebas-Irizarry M.F."/>
            <person name="Montalvo-Rodriguez R."/>
        </authorList>
    </citation>
    <scope>NUCLEOTIDE SEQUENCE [LARGE SCALE GENOMIC DNA]</scope>
    <source>
        <strain evidence="2 3">MC1A</strain>
    </source>
</reference>
<dbReference type="GO" id="GO:0070988">
    <property type="term" value="P:demethylation"/>
    <property type="evidence" value="ECO:0007669"/>
    <property type="project" value="InterPro"/>
</dbReference>
<dbReference type="OrthoDB" id="278699at2"/>
<dbReference type="PANTHER" id="PTHR12463:SF1">
    <property type="entry name" value="2-OXOGLUTARATE AND FE-DEPENDENT OXYGENASE FAMILY PROTEIN"/>
    <property type="match status" value="1"/>
</dbReference>
<dbReference type="PANTHER" id="PTHR12463">
    <property type="entry name" value="OXYGENASE-RELATED"/>
    <property type="match status" value="1"/>
</dbReference>
<protein>
    <recommendedName>
        <fullName evidence="1">Fe2OG dioxygenase domain-containing protein</fullName>
    </recommendedName>
</protein>
<evidence type="ECO:0000313" key="3">
    <source>
        <dbReference type="Proteomes" id="UP000054223"/>
    </source>
</evidence>
<keyword evidence="3" id="KW-1185">Reference proteome</keyword>
<feature type="domain" description="Fe2OG dioxygenase" evidence="1">
    <location>
        <begin position="96"/>
        <end position="198"/>
    </location>
</feature>
<proteinExistence type="predicted"/>
<dbReference type="GO" id="GO:0016491">
    <property type="term" value="F:oxidoreductase activity"/>
    <property type="evidence" value="ECO:0007669"/>
    <property type="project" value="TreeGrafter"/>
</dbReference>
<dbReference type="InterPro" id="IPR027450">
    <property type="entry name" value="AlkB-like"/>
</dbReference>
<evidence type="ECO:0000259" key="1">
    <source>
        <dbReference type="PROSITE" id="PS51471"/>
    </source>
</evidence>
<comment type="caution">
    <text evidence="2">The sequence shown here is derived from an EMBL/GenBank/DDBJ whole genome shotgun (WGS) entry which is preliminary data.</text>
</comment>
<dbReference type="Pfam" id="PF13532">
    <property type="entry name" value="2OG-FeII_Oxy_2"/>
    <property type="match status" value="1"/>
</dbReference>
<dbReference type="AlphaFoldDB" id="A0A9X0HNF2"/>
<dbReference type="InterPro" id="IPR037151">
    <property type="entry name" value="AlkB-like_sf"/>
</dbReference>
<dbReference type="Gene3D" id="2.60.120.590">
    <property type="entry name" value="Alpha-ketoglutarate-dependent dioxygenase AlkB-like"/>
    <property type="match status" value="1"/>
</dbReference>
<organism evidence="2 3">
    <name type="scientific">Solirubrum puertoriconensis</name>
    <dbReference type="NCBI Taxonomy" id="1751427"/>
    <lineage>
        <taxon>Bacteria</taxon>
        <taxon>Pseudomonadati</taxon>
        <taxon>Bacteroidota</taxon>
        <taxon>Cytophagia</taxon>
        <taxon>Cytophagales</taxon>
    </lineage>
</organism>
<dbReference type="InterPro" id="IPR032857">
    <property type="entry name" value="ALKBH4"/>
</dbReference>
<dbReference type="SUPFAM" id="SSF51197">
    <property type="entry name" value="Clavaminate synthase-like"/>
    <property type="match status" value="1"/>
</dbReference>
<evidence type="ECO:0000313" key="2">
    <source>
        <dbReference type="EMBL" id="KUG09194.1"/>
    </source>
</evidence>
<gene>
    <name evidence="2" type="ORF">ASU33_20045</name>
</gene>
<dbReference type="GO" id="GO:0032451">
    <property type="term" value="F:demethylase activity"/>
    <property type="evidence" value="ECO:0007669"/>
    <property type="project" value="TreeGrafter"/>
</dbReference>
<dbReference type="PROSITE" id="PS51471">
    <property type="entry name" value="FE2OG_OXY"/>
    <property type="match status" value="1"/>
</dbReference>
<sequence length="199" mass="22464">MSPSLVHESDEPLSTELPQGARYMADYLTVKEELKLLSLIDAAPWLNDLKRRVQHYGYRYDYRSRNIDYSMFLGPLPAWAAYFAVELCKDGLMPTIADQVIVNEYLPGQGIAPHIDCTPCFEDAIVSISLGSSCIMNLINAAGTEQIDVPLAPRSVISLTEDSRYKWKHGIKSVKSDLIDNVRVERGRRVSLTFRKVKL</sequence>